<accession>A0A8D4VR00</accession>
<dbReference type="PROSITE" id="PS50887">
    <property type="entry name" value="GGDEF"/>
    <property type="match status" value="1"/>
</dbReference>
<dbReference type="PROSITE" id="PS50112">
    <property type="entry name" value="PAS"/>
    <property type="match status" value="2"/>
</dbReference>
<name>A0A8D4VR00_9GAMM</name>
<dbReference type="PIRSF" id="PIRSF005925">
    <property type="entry name" value="Dos"/>
    <property type="match status" value="1"/>
</dbReference>
<dbReference type="PROSITE" id="PS50113">
    <property type="entry name" value="PAC"/>
    <property type="match status" value="3"/>
</dbReference>
<dbReference type="InterPro" id="IPR001610">
    <property type="entry name" value="PAC"/>
</dbReference>
<evidence type="ECO:0000256" key="1">
    <source>
        <dbReference type="ARBA" id="ARBA00012282"/>
    </source>
</evidence>
<dbReference type="GO" id="GO:0006355">
    <property type="term" value="P:regulation of DNA-templated transcription"/>
    <property type="evidence" value="ECO:0007669"/>
    <property type="project" value="InterPro"/>
</dbReference>
<evidence type="ECO:0000313" key="7">
    <source>
        <dbReference type="EMBL" id="BBL72112.1"/>
    </source>
</evidence>
<feature type="domain" description="PAS" evidence="3">
    <location>
        <begin position="11"/>
        <end position="62"/>
    </location>
</feature>
<dbReference type="CDD" id="cd01948">
    <property type="entry name" value="EAL"/>
    <property type="match status" value="1"/>
</dbReference>
<dbReference type="NCBIfam" id="TIGR00229">
    <property type="entry name" value="sensory_box"/>
    <property type="match status" value="3"/>
</dbReference>
<dbReference type="Proteomes" id="UP000824988">
    <property type="component" value="Chromosome"/>
</dbReference>
<feature type="domain" description="PAC" evidence="4">
    <location>
        <begin position="214"/>
        <end position="266"/>
    </location>
</feature>
<dbReference type="InterPro" id="IPR000014">
    <property type="entry name" value="PAS"/>
</dbReference>
<dbReference type="FunFam" id="3.20.20.450:FF:000001">
    <property type="entry name" value="Cyclic di-GMP phosphodiesterase yahA"/>
    <property type="match status" value="1"/>
</dbReference>
<keyword evidence="2" id="KW-0973">c-di-GMP</keyword>
<dbReference type="EC" id="3.1.4.52" evidence="1"/>
<dbReference type="InterPro" id="IPR000160">
    <property type="entry name" value="GGDEF_dom"/>
</dbReference>
<proteinExistence type="predicted"/>
<feature type="domain" description="EAL" evidence="5">
    <location>
        <begin position="562"/>
        <end position="816"/>
    </location>
</feature>
<dbReference type="NCBIfam" id="TIGR00254">
    <property type="entry name" value="GGDEF"/>
    <property type="match status" value="1"/>
</dbReference>
<dbReference type="InterPro" id="IPR013656">
    <property type="entry name" value="PAS_4"/>
</dbReference>
<feature type="domain" description="PAC" evidence="4">
    <location>
        <begin position="336"/>
        <end position="389"/>
    </location>
</feature>
<sequence length="839" mass="94212">MSSQVVPPSNVPQHYASLLDNLPDIAWLKDAKGRYLAVNRAFAKLYQRPVEEILGKTDFDFLPRRQATLYARQDAQVMRTRVPSRYEDYMLEDRDGWLETVWLETQLTPVVDEEGTCTGLCGITRDISLHKQDLAACDEQKERLRFYFDQPLIGMALLAPGGFWLDANDRLCQTLGYDRAGLMDTEWKQLVHQDDAAADAAEFERLLLGEVESFQADERFRRADGEVIYGHVLVRIVRKPDGSPNYFLVILEDATERKVAEERLALADNVFEHAAEAIVITDRNNRIMRVNPAFTRLTGYTAEQALGRDPSMLSSGRHDTAFYARMWAILLSSGEWSGEVWDRRRDGSVYPKWMTIKVVFEPGGKEVAYFIAVFSDISERLEAQDIIRHLAYYDALTDLPNRSLFVERLNQAVELAEQQDEGLAVMLFNIDRFKSINDTMGHRIGDDLLKHVGARLRDMQSPGNTVARMGGDEFAILLTDIKKKPPASLMSQLHAQLQQPFHVGGYTFHLVFSAGISLYPADGGNAERLLKNADSAVHYAKQKGGGQFRFFTQQMQRLALEALHVEYELRLAMQRGELELHYQPQVDLRSGEMTGVESLLRWRHPEKGMIPPAKFIPVAEDSGLIIPISEWVLEAACRQAKQWQEQGLPPFTVGVNLSARQFERSDLLGLVESVLASTGLAPERLDLEITEGALMGDVESARYTLTALRAMGVKVSVDDFGTGYSSLAYLKAFPLSKLKIDQSFVRNLENDASNAAIAKAVISLSHSLGLTVVAEGVETLQQKEYLSACGCNIAQGYFYSRPLEAHAIGEFLADTSRLALEPPERPASVRVPLLRTRLM</sequence>
<dbReference type="InterPro" id="IPR000700">
    <property type="entry name" value="PAS-assoc_C"/>
</dbReference>
<feature type="domain" description="PAS" evidence="3">
    <location>
        <begin position="263"/>
        <end position="308"/>
    </location>
</feature>
<dbReference type="Pfam" id="PF00563">
    <property type="entry name" value="EAL"/>
    <property type="match status" value="1"/>
</dbReference>
<dbReference type="PROSITE" id="PS50883">
    <property type="entry name" value="EAL"/>
    <property type="match status" value="1"/>
</dbReference>
<dbReference type="CDD" id="cd01949">
    <property type="entry name" value="GGDEF"/>
    <property type="match status" value="1"/>
</dbReference>
<dbReference type="InterPro" id="IPR013767">
    <property type="entry name" value="PAS_fold"/>
</dbReference>
<organism evidence="7 8">
    <name type="scientific">Methylogaea oryzae</name>
    <dbReference type="NCBI Taxonomy" id="1295382"/>
    <lineage>
        <taxon>Bacteria</taxon>
        <taxon>Pseudomonadati</taxon>
        <taxon>Pseudomonadota</taxon>
        <taxon>Gammaproteobacteria</taxon>
        <taxon>Methylococcales</taxon>
        <taxon>Methylococcaceae</taxon>
        <taxon>Methylogaea</taxon>
    </lineage>
</organism>
<dbReference type="PANTHER" id="PTHR44757:SF2">
    <property type="entry name" value="BIOFILM ARCHITECTURE MAINTENANCE PROTEIN MBAA"/>
    <property type="match status" value="1"/>
</dbReference>
<dbReference type="InterPro" id="IPR013655">
    <property type="entry name" value="PAS_fold_3"/>
</dbReference>
<keyword evidence="8" id="KW-1185">Reference proteome</keyword>
<dbReference type="SMART" id="SM00091">
    <property type="entry name" value="PAS"/>
    <property type="match status" value="3"/>
</dbReference>
<evidence type="ECO:0000256" key="2">
    <source>
        <dbReference type="ARBA" id="ARBA00022636"/>
    </source>
</evidence>
<feature type="domain" description="PAC" evidence="4">
    <location>
        <begin position="85"/>
        <end position="139"/>
    </location>
</feature>
<dbReference type="Pfam" id="PF08447">
    <property type="entry name" value="PAS_3"/>
    <property type="match status" value="1"/>
</dbReference>
<gene>
    <name evidence="7" type="ORF">MoryE10_27180</name>
</gene>
<dbReference type="AlphaFoldDB" id="A0A8D4VR00"/>
<dbReference type="SMART" id="SM00052">
    <property type="entry name" value="EAL"/>
    <property type="match status" value="1"/>
</dbReference>
<dbReference type="GO" id="GO:0071111">
    <property type="term" value="F:cyclic-guanylate-specific phosphodiesterase activity"/>
    <property type="evidence" value="ECO:0007669"/>
    <property type="project" value="UniProtKB-EC"/>
</dbReference>
<evidence type="ECO:0000259" key="3">
    <source>
        <dbReference type="PROSITE" id="PS50112"/>
    </source>
</evidence>
<protein>
    <recommendedName>
        <fullName evidence="1">cyclic-guanylate-specific phosphodiesterase</fullName>
        <ecNumber evidence="1">3.1.4.52</ecNumber>
    </recommendedName>
</protein>
<dbReference type="RefSeq" id="WP_221047366.1">
    <property type="nucleotide sequence ID" value="NZ_AP019782.1"/>
</dbReference>
<evidence type="ECO:0000313" key="8">
    <source>
        <dbReference type="Proteomes" id="UP000824988"/>
    </source>
</evidence>
<dbReference type="PANTHER" id="PTHR44757">
    <property type="entry name" value="DIGUANYLATE CYCLASE DGCP"/>
    <property type="match status" value="1"/>
</dbReference>
<evidence type="ECO:0000259" key="5">
    <source>
        <dbReference type="PROSITE" id="PS50883"/>
    </source>
</evidence>
<dbReference type="Pfam" id="PF00990">
    <property type="entry name" value="GGDEF"/>
    <property type="match status" value="1"/>
</dbReference>
<dbReference type="InterPro" id="IPR052155">
    <property type="entry name" value="Biofilm_reg_signaling"/>
</dbReference>
<dbReference type="EMBL" id="AP019782">
    <property type="protein sequence ID" value="BBL72112.1"/>
    <property type="molecule type" value="Genomic_DNA"/>
</dbReference>
<dbReference type="SMART" id="SM00267">
    <property type="entry name" value="GGDEF"/>
    <property type="match status" value="1"/>
</dbReference>
<dbReference type="SMART" id="SM00086">
    <property type="entry name" value="PAC"/>
    <property type="match status" value="3"/>
</dbReference>
<evidence type="ECO:0000259" key="4">
    <source>
        <dbReference type="PROSITE" id="PS50113"/>
    </source>
</evidence>
<dbReference type="CDD" id="cd00130">
    <property type="entry name" value="PAS"/>
    <property type="match status" value="3"/>
</dbReference>
<dbReference type="KEGG" id="moz:MoryE10_27180"/>
<evidence type="ECO:0000259" key="6">
    <source>
        <dbReference type="PROSITE" id="PS50887"/>
    </source>
</evidence>
<dbReference type="Pfam" id="PF08448">
    <property type="entry name" value="PAS_4"/>
    <property type="match status" value="1"/>
</dbReference>
<dbReference type="InterPro" id="IPR001633">
    <property type="entry name" value="EAL_dom"/>
</dbReference>
<reference evidence="7" key="1">
    <citation type="submission" date="2019-06" db="EMBL/GenBank/DDBJ databases">
        <title>Complete genome sequence of Methylogaea oryzae strain JCM16910.</title>
        <authorList>
            <person name="Asakawa S."/>
        </authorList>
    </citation>
    <scope>NUCLEOTIDE SEQUENCE</scope>
    <source>
        <strain evidence="7">E10</strain>
    </source>
</reference>
<feature type="domain" description="GGDEF" evidence="6">
    <location>
        <begin position="421"/>
        <end position="553"/>
    </location>
</feature>
<dbReference type="InterPro" id="IPR012226">
    <property type="entry name" value="Diguanyl_cyclase/Pdiesterase"/>
</dbReference>
<dbReference type="Pfam" id="PF00989">
    <property type="entry name" value="PAS"/>
    <property type="match status" value="1"/>
</dbReference>